<evidence type="ECO:0000256" key="5">
    <source>
        <dbReference type="ARBA" id="ARBA00022989"/>
    </source>
</evidence>
<feature type="transmembrane region" description="Helical" evidence="7">
    <location>
        <begin position="47"/>
        <end position="71"/>
    </location>
</feature>
<evidence type="ECO:0000313" key="8">
    <source>
        <dbReference type="EMBL" id="MDT7042547.1"/>
    </source>
</evidence>
<evidence type="ECO:0000256" key="3">
    <source>
        <dbReference type="ARBA" id="ARBA00022475"/>
    </source>
</evidence>
<feature type="transmembrane region" description="Helical" evidence="7">
    <location>
        <begin position="161"/>
        <end position="182"/>
    </location>
</feature>
<comment type="similarity">
    <text evidence="2">Belongs to the cytochrome ubiquinol oxidase subunit 2 family.</text>
</comment>
<dbReference type="EMBL" id="JAQOUE010000001">
    <property type="protein sequence ID" value="MDT7042547.1"/>
    <property type="molecule type" value="Genomic_DNA"/>
</dbReference>
<proteinExistence type="inferred from homology"/>
<sequence>MIGYETILGIVLLLALTFYALMGGADFGAGVWHLLARGKTRRNQHQLIGEAIGPIWEANHVWLILVVTILFTAFPPAYAQVSITLHIPLTLLVIGIVLRGSAYAFRHYDVKDDDVHLRWDQIFALSSLISPLLLGIILGSVTAGNFPVKPESFFEGFVAPWIQPFPLVMGVFTLVLFAYLAASYLLLETQDLELQELFRKRAIASVLIAGVLEELVMLLGKTGAPRLWGELTNSLWGGFLQIGMGSLTLVAIALLVTRRYWWARTCAIVQVTITILAWGIAQSPYLVPPYLTIFNASSPEVMLRLIVIALFTGALLLFPSLLYLFKIFKGGTLFGVPKKSDG</sequence>
<evidence type="ECO:0000256" key="1">
    <source>
        <dbReference type="ARBA" id="ARBA00004651"/>
    </source>
</evidence>
<feature type="transmembrane region" description="Helical" evidence="7">
    <location>
        <begin position="119"/>
        <end position="141"/>
    </location>
</feature>
<feature type="transmembrane region" description="Helical" evidence="7">
    <location>
        <begin position="301"/>
        <end position="325"/>
    </location>
</feature>
<gene>
    <name evidence="8" type="ORF">PPG34_09290</name>
</gene>
<name>A0ABU3K861_9BACT</name>
<evidence type="ECO:0000256" key="2">
    <source>
        <dbReference type="ARBA" id="ARBA00007543"/>
    </source>
</evidence>
<evidence type="ECO:0000256" key="7">
    <source>
        <dbReference type="SAM" id="Phobius"/>
    </source>
</evidence>
<dbReference type="Proteomes" id="UP001250932">
    <property type="component" value="Unassembled WGS sequence"/>
</dbReference>
<feature type="transmembrane region" description="Helical" evidence="7">
    <location>
        <begin position="235"/>
        <end position="256"/>
    </location>
</feature>
<dbReference type="PANTHER" id="PTHR43141">
    <property type="entry name" value="CYTOCHROME BD2 SUBUNIT II"/>
    <property type="match status" value="1"/>
</dbReference>
<keyword evidence="6 7" id="KW-0472">Membrane</keyword>
<dbReference type="Pfam" id="PF02322">
    <property type="entry name" value="Cyt_bd_oxida_II"/>
    <property type="match status" value="1"/>
</dbReference>
<feature type="transmembrane region" description="Helical" evidence="7">
    <location>
        <begin position="77"/>
        <end position="98"/>
    </location>
</feature>
<comment type="caution">
    <text evidence="8">The sequence shown here is derived from an EMBL/GenBank/DDBJ whole genome shotgun (WGS) entry which is preliminary data.</text>
</comment>
<protein>
    <submittedName>
        <fullName evidence="8">Cytochrome d ubiquinol oxidase subunit II</fullName>
    </submittedName>
</protein>
<dbReference type="RefSeq" id="WP_313832969.1">
    <property type="nucleotide sequence ID" value="NZ_JAQOUE010000001.1"/>
</dbReference>
<keyword evidence="3" id="KW-1003">Cell membrane</keyword>
<keyword evidence="9" id="KW-1185">Reference proteome</keyword>
<dbReference type="PANTHER" id="PTHR43141:SF4">
    <property type="entry name" value="CYTOCHROME BD2 SUBUNIT II"/>
    <property type="match status" value="1"/>
</dbReference>
<keyword evidence="5 7" id="KW-1133">Transmembrane helix</keyword>
<feature type="transmembrane region" description="Helical" evidence="7">
    <location>
        <begin position="261"/>
        <end position="281"/>
    </location>
</feature>
<feature type="transmembrane region" description="Helical" evidence="7">
    <location>
        <begin position="202"/>
        <end position="220"/>
    </location>
</feature>
<reference evidence="8 9" key="1">
    <citation type="journal article" date="2023" name="ISME J.">
        <title>Cultivation and genomic characterization of novel and ubiquitous marine nitrite-oxidizing bacteria from the Nitrospirales.</title>
        <authorList>
            <person name="Mueller A.J."/>
            <person name="Daebeler A."/>
            <person name="Herbold C.W."/>
            <person name="Kirkegaard R.H."/>
            <person name="Daims H."/>
        </authorList>
    </citation>
    <scope>NUCLEOTIDE SEQUENCE [LARGE SCALE GENOMIC DNA]</scope>
    <source>
        <strain evidence="8 9">EB</strain>
    </source>
</reference>
<accession>A0ABU3K861</accession>
<evidence type="ECO:0000313" key="9">
    <source>
        <dbReference type="Proteomes" id="UP001250932"/>
    </source>
</evidence>
<dbReference type="InterPro" id="IPR003317">
    <property type="entry name" value="Cyt-d_oxidase_su2"/>
</dbReference>
<evidence type="ECO:0000256" key="4">
    <source>
        <dbReference type="ARBA" id="ARBA00022692"/>
    </source>
</evidence>
<feature type="transmembrane region" description="Helical" evidence="7">
    <location>
        <begin position="6"/>
        <end position="35"/>
    </location>
</feature>
<keyword evidence="4 7" id="KW-0812">Transmembrane</keyword>
<organism evidence="8 9">
    <name type="scientific">Candidatus Nitronereus thalassa</name>
    <dbReference type="NCBI Taxonomy" id="3020898"/>
    <lineage>
        <taxon>Bacteria</taxon>
        <taxon>Pseudomonadati</taxon>
        <taxon>Nitrospirota</taxon>
        <taxon>Nitrospiria</taxon>
        <taxon>Nitrospirales</taxon>
        <taxon>Nitrospiraceae</taxon>
        <taxon>Candidatus Nitronereus</taxon>
    </lineage>
</organism>
<evidence type="ECO:0000256" key="6">
    <source>
        <dbReference type="ARBA" id="ARBA00023136"/>
    </source>
</evidence>
<comment type="subcellular location">
    <subcellularLocation>
        <location evidence="1">Cell membrane</location>
        <topology evidence="1">Multi-pass membrane protein</topology>
    </subcellularLocation>
</comment>